<dbReference type="Gene3D" id="3.40.50.300">
    <property type="entry name" value="P-loop containing nucleotide triphosphate hydrolases"/>
    <property type="match status" value="1"/>
</dbReference>
<keyword evidence="4" id="KW-0067">ATP-binding</keyword>
<dbReference type="Pfam" id="PF00270">
    <property type="entry name" value="DEAD"/>
    <property type="match status" value="1"/>
</dbReference>
<dbReference type="SUPFAM" id="SSF63570">
    <property type="entry name" value="PABC (PABP) domain"/>
    <property type="match status" value="1"/>
</dbReference>
<dbReference type="GO" id="GO:0016787">
    <property type="term" value="F:hydrolase activity"/>
    <property type="evidence" value="ECO:0007669"/>
    <property type="project" value="UniProtKB-KW"/>
</dbReference>
<protein>
    <recommendedName>
        <fullName evidence="11">DEAD-box ATP-dependent RNA helicase 39</fullName>
    </recommendedName>
</protein>
<dbReference type="InterPro" id="IPR014001">
    <property type="entry name" value="Helicase_ATP-bd"/>
</dbReference>
<dbReference type="PROSITE" id="PS51192">
    <property type="entry name" value="HELICASE_ATP_BIND_1"/>
    <property type="match status" value="1"/>
</dbReference>
<dbReference type="SUPFAM" id="SSF52540">
    <property type="entry name" value="P-loop containing nucleoside triphosphate hydrolases"/>
    <property type="match status" value="1"/>
</dbReference>
<dbReference type="Proteomes" id="UP001346149">
    <property type="component" value="Unassembled WGS sequence"/>
</dbReference>
<dbReference type="GO" id="GO:0003723">
    <property type="term" value="F:RNA binding"/>
    <property type="evidence" value="ECO:0007669"/>
    <property type="project" value="InterPro"/>
</dbReference>
<feature type="compositionally biased region" description="Basic and acidic residues" evidence="6">
    <location>
        <begin position="141"/>
        <end position="156"/>
    </location>
</feature>
<dbReference type="SMART" id="SM00517">
    <property type="entry name" value="PolyA"/>
    <property type="match status" value="1"/>
</dbReference>
<dbReference type="InterPro" id="IPR011545">
    <property type="entry name" value="DEAD/DEAH_box_helicase_dom"/>
</dbReference>
<reference evidence="9 10" key="1">
    <citation type="journal article" date="2023" name="Hortic Res">
        <title>Pangenome of water caltrop reveals structural variations and asymmetric subgenome divergence after allopolyploidization.</title>
        <authorList>
            <person name="Zhang X."/>
            <person name="Chen Y."/>
            <person name="Wang L."/>
            <person name="Yuan Y."/>
            <person name="Fang M."/>
            <person name="Shi L."/>
            <person name="Lu R."/>
            <person name="Comes H.P."/>
            <person name="Ma Y."/>
            <person name="Chen Y."/>
            <person name="Huang G."/>
            <person name="Zhou Y."/>
            <person name="Zheng Z."/>
            <person name="Qiu Y."/>
        </authorList>
    </citation>
    <scope>NUCLEOTIDE SEQUENCE [LARGE SCALE GENOMIC DNA]</scope>
    <source>
        <strain evidence="9">F231</strain>
    </source>
</reference>
<comment type="caution">
    <text evidence="9">The sequence shown here is derived from an EMBL/GenBank/DDBJ whole genome shotgun (WGS) entry which is preliminary data.</text>
</comment>
<keyword evidence="10" id="KW-1185">Reference proteome</keyword>
<dbReference type="PANTHER" id="PTHR47960">
    <property type="entry name" value="DEAD-BOX ATP-DEPENDENT RNA HELICASE 50"/>
    <property type="match status" value="1"/>
</dbReference>
<gene>
    <name evidence="9" type="ORF">SAY86_013179</name>
</gene>
<name>A0AAN7RBE2_TRANT</name>
<dbReference type="GO" id="GO:0003724">
    <property type="term" value="F:RNA helicase activity"/>
    <property type="evidence" value="ECO:0007669"/>
    <property type="project" value="InterPro"/>
</dbReference>
<proteinExistence type="predicted"/>
<accession>A0AAN7RBE2</accession>
<evidence type="ECO:0000313" key="10">
    <source>
        <dbReference type="Proteomes" id="UP001346149"/>
    </source>
</evidence>
<dbReference type="GO" id="GO:0005524">
    <property type="term" value="F:ATP binding"/>
    <property type="evidence" value="ECO:0007669"/>
    <property type="project" value="UniProtKB-KW"/>
</dbReference>
<evidence type="ECO:0000259" key="8">
    <source>
        <dbReference type="PROSITE" id="PS51195"/>
    </source>
</evidence>
<evidence type="ECO:0008006" key="11">
    <source>
        <dbReference type="Google" id="ProtNLM"/>
    </source>
</evidence>
<evidence type="ECO:0000256" key="4">
    <source>
        <dbReference type="ARBA" id="ARBA00022840"/>
    </source>
</evidence>
<dbReference type="Gene3D" id="1.10.1900.10">
    <property type="entry name" value="c-terminal domain of poly(a) binding protein"/>
    <property type="match status" value="1"/>
</dbReference>
<feature type="short sequence motif" description="Q motif" evidence="5">
    <location>
        <begin position="166"/>
        <end position="194"/>
    </location>
</feature>
<feature type="region of interest" description="Disordered" evidence="6">
    <location>
        <begin position="45"/>
        <end position="69"/>
    </location>
</feature>
<sequence>MGRLKKPCNGLSHWSEDQISSWAFFGCWSSNSSSALKEFVGSPRSVQGASWRKGRPSREEAKAAKSMRGRAGRTLLRSLNFNSKFFPSTNSLIPINGKPLQRLRHLASATKKPPPPPVNRAPETGTSRDTMILEMFRRRKLSDSRKDSGGESEVARDGAQPTEVVPSFEELGLSKEVIRAVEEVGVIVPSEVQYLSIPAVLEGKNLVLLGPSESGRTLAYLMPIIQLLRKDAASFGLKRESPRAVVLCPSEELCNKVFCAARFITSHLQFKSADGVDCKGMLGDKEDSLLAPIGMLVGTPEEILQQIKDQDIILRDTRYFVLDEADSMLVGNIFMKIQKIFSLLESRAAEHPSFQTILVASSNDKVLGNELVRSLEQKGSGKVTAVILEIDQAEVPGIFESPDALTKKVTEAVRSLATAP</sequence>
<evidence type="ECO:0000256" key="1">
    <source>
        <dbReference type="ARBA" id="ARBA00022741"/>
    </source>
</evidence>
<keyword evidence="3" id="KW-0347">Helicase</keyword>
<dbReference type="EMBL" id="JAXQNO010000007">
    <property type="protein sequence ID" value="KAK4795185.1"/>
    <property type="molecule type" value="Genomic_DNA"/>
</dbReference>
<dbReference type="InterPro" id="IPR014014">
    <property type="entry name" value="RNA_helicase_DEAD_Q_motif"/>
</dbReference>
<dbReference type="InterPro" id="IPR002004">
    <property type="entry name" value="PABP_HYD_C"/>
</dbReference>
<dbReference type="SMART" id="SM00487">
    <property type="entry name" value="DEXDc"/>
    <property type="match status" value="1"/>
</dbReference>
<evidence type="ECO:0000313" key="9">
    <source>
        <dbReference type="EMBL" id="KAK4795185.1"/>
    </source>
</evidence>
<evidence type="ECO:0000256" key="6">
    <source>
        <dbReference type="SAM" id="MobiDB-lite"/>
    </source>
</evidence>
<dbReference type="InterPro" id="IPR036053">
    <property type="entry name" value="PABP-dom"/>
</dbReference>
<evidence type="ECO:0000259" key="7">
    <source>
        <dbReference type="PROSITE" id="PS51192"/>
    </source>
</evidence>
<feature type="domain" description="Helicase ATP-binding" evidence="7">
    <location>
        <begin position="197"/>
        <end position="335"/>
    </location>
</feature>
<evidence type="ECO:0000256" key="5">
    <source>
        <dbReference type="PROSITE-ProRule" id="PRU00552"/>
    </source>
</evidence>
<dbReference type="InterPro" id="IPR027417">
    <property type="entry name" value="P-loop_NTPase"/>
</dbReference>
<dbReference type="PROSITE" id="PS51195">
    <property type="entry name" value="Q_MOTIF"/>
    <property type="match status" value="1"/>
</dbReference>
<feature type="domain" description="DEAD-box RNA helicase Q" evidence="8">
    <location>
        <begin position="166"/>
        <end position="194"/>
    </location>
</feature>
<organism evidence="9 10">
    <name type="scientific">Trapa natans</name>
    <name type="common">Water chestnut</name>
    <dbReference type="NCBI Taxonomy" id="22666"/>
    <lineage>
        <taxon>Eukaryota</taxon>
        <taxon>Viridiplantae</taxon>
        <taxon>Streptophyta</taxon>
        <taxon>Embryophyta</taxon>
        <taxon>Tracheophyta</taxon>
        <taxon>Spermatophyta</taxon>
        <taxon>Magnoliopsida</taxon>
        <taxon>eudicotyledons</taxon>
        <taxon>Gunneridae</taxon>
        <taxon>Pentapetalae</taxon>
        <taxon>rosids</taxon>
        <taxon>malvids</taxon>
        <taxon>Myrtales</taxon>
        <taxon>Lythraceae</taxon>
        <taxon>Trapa</taxon>
    </lineage>
</organism>
<dbReference type="AlphaFoldDB" id="A0AAN7RBE2"/>
<evidence type="ECO:0000256" key="3">
    <source>
        <dbReference type="ARBA" id="ARBA00022806"/>
    </source>
</evidence>
<evidence type="ECO:0000256" key="2">
    <source>
        <dbReference type="ARBA" id="ARBA00022801"/>
    </source>
</evidence>
<dbReference type="Pfam" id="PF00658">
    <property type="entry name" value="MLLE"/>
    <property type="match status" value="1"/>
</dbReference>
<feature type="region of interest" description="Disordered" evidence="6">
    <location>
        <begin position="107"/>
        <end position="161"/>
    </location>
</feature>
<keyword evidence="2" id="KW-0378">Hydrolase</keyword>
<keyword evidence="1" id="KW-0547">Nucleotide-binding</keyword>